<accession>A0AAV6S9P1</accession>
<keyword evidence="4" id="KW-1185">Reference proteome</keyword>
<keyword evidence="2" id="KW-0732">Signal</keyword>
<proteinExistence type="predicted"/>
<dbReference type="EMBL" id="JAGKHQ010000007">
    <property type="protein sequence ID" value="KAG7512716.1"/>
    <property type="molecule type" value="Genomic_DNA"/>
</dbReference>
<protein>
    <submittedName>
        <fullName evidence="3">Uncharacterized protein</fullName>
    </submittedName>
</protein>
<feature type="compositionally biased region" description="Basic and acidic residues" evidence="1">
    <location>
        <begin position="116"/>
        <end position="127"/>
    </location>
</feature>
<evidence type="ECO:0000313" key="4">
    <source>
        <dbReference type="Proteomes" id="UP000693946"/>
    </source>
</evidence>
<evidence type="ECO:0000313" key="3">
    <source>
        <dbReference type="EMBL" id="KAG7512716.1"/>
    </source>
</evidence>
<evidence type="ECO:0000256" key="1">
    <source>
        <dbReference type="SAM" id="MobiDB-lite"/>
    </source>
</evidence>
<sequence length="154" mass="17118">MRFLQPVFVFLTVAAFHSALSASLESAEKEEKVPQYDGLTELQKIDQIEFEAAQKRETTQINGTDTERSEDVHYLEAAQDESEEERAEPEVDSTEGGGHSDAAAREETVSESSEEVEGRQKHEHHDAVSSLDAEVNEESSEEQGVNLANVFYVS</sequence>
<feature type="compositionally biased region" description="Acidic residues" evidence="1">
    <location>
        <begin position="78"/>
        <end position="93"/>
    </location>
</feature>
<comment type="caution">
    <text evidence="3">The sequence shown here is derived from an EMBL/GenBank/DDBJ whole genome shotgun (WGS) entry which is preliminary data.</text>
</comment>
<evidence type="ECO:0000256" key="2">
    <source>
        <dbReference type="SAM" id="SignalP"/>
    </source>
</evidence>
<feature type="region of interest" description="Disordered" evidence="1">
    <location>
        <begin position="54"/>
        <end position="154"/>
    </location>
</feature>
<name>A0AAV6S9P1_SOLSE</name>
<dbReference type="AlphaFoldDB" id="A0AAV6S9P1"/>
<gene>
    <name evidence="3" type="ORF">JOB18_038377</name>
</gene>
<organism evidence="3 4">
    <name type="scientific">Solea senegalensis</name>
    <name type="common">Senegalese sole</name>
    <dbReference type="NCBI Taxonomy" id="28829"/>
    <lineage>
        <taxon>Eukaryota</taxon>
        <taxon>Metazoa</taxon>
        <taxon>Chordata</taxon>
        <taxon>Craniata</taxon>
        <taxon>Vertebrata</taxon>
        <taxon>Euteleostomi</taxon>
        <taxon>Actinopterygii</taxon>
        <taxon>Neopterygii</taxon>
        <taxon>Teleostei</taxon>
        <taxon>Neoteleostei</taxon>
        <taxon>Acanthomorphata</taxon>
        <taxon>Carangaria</taxon>
        <taxon>Pleuronectiformes</taxon>
        <taxon>Pleuronectoidei</taxon>
        <taxon>Soleidae</taxon>
        <taxon>Solea</taxon>
    </lineage>
</organism>
<feature type="compositionally biased region" description="Basic and acidic residues" evidence="1">
    <location>
        <begin position="65"/>
        <end position="74"/>
    </location>
</feature>
<dbReference type="Proteomes" id="UP000693946">
    <property type="component" value="Linkage Group LG15"/>
</dbReference>
<feature type="chain" id="PRO_5043563326" evidence="2">
    <location>
        <begin position="22"/>
        <end position="154"/>
    </location>
</feature>
<reference evidence="3 4" key="1">
    <citation type="journal article" date="2021" name="Sci. Rep.">
        <title>Chromosome anchoring in Senegalese sole (Solea senegalensis) reveals sex-associated markers and genome rearrangements in flatfish.</title>
        <authorList>
            <person name="Guerrero-Cozar I."/>
            <person name="Gomez-Garrido J."/>
            <person name="Berbel C."/>
            <person name="Martinez-Blanch J.F."/>
            <person name="Alioto T."/>
            <person name="Claros M.G."/>
            <person name="Gagnaire P.A."/>
            <person name="Manchado M."/>
        </authorList>
    </citation>
    <scope>NUCLEOTIDE SEQUENCE [LARGE SCALE GENOMIC DNA]</scope>
    <source>
        <strain evidence="3">Sse05_10M</strain>
    </source>
</reference>
<feature type="signal peptide" evidence="2">
    <location>
        <begin position="1"/>
        <end position="21"/>
    </location>
</feature>